<evidence type="ECO:0000313" key="4">
    <source>
        <dbReference type="EMBL" id="AZA16973.1"/>
    </source>
</evidence>
<dbReference type="Gene3D" id="3.40.50.1240">
    <property type="entry name" value="Phosphoglycerate mutase-like"/>
    <property type="match status" value="1"/>
</dbReference>
<dbReference type="SMART" id="SM00855">
    <property type="entry name" value="PGAM"/>
    <property type="match status" value="1"/>
</dbReference>
<feature type="active site" description="Tele-phosphohistidine intermediate" evidence="2">
    <location>
        <position position="9"/>
    </location>
</feature>
<feature type="binding site" evidence="3">
    <location>
        <begin position="8"/>
        <end position="15"/>
    </location>
    <ligand>
        <name>substrate</name>
    </ligand>
</feature>
<dbReference type="SUPFAM" id="SSF53254">
    <property type="entry name" value="Phosphoglycerate mutase-like"/>
    <property type="match status" value="1"/>
</dbReference>
<dbReference type="GO" id="GO:0045820">
    <property type="term" value="P:negative regulation of glycolytic process"/>
    <property type="evidence" value="ECO:0007669"/>
    <property type="project" value="TreeGrafter"/>
</dbReference>
<keyword evidence="1" id="KW-0378">Hydrolase</keyword>
<evidence type="ECO:0000256" key="2">
    <source>
        <dbReference type="PIRSR" id="PIRSR613078-1"/>
    </source>
</evidence>
<accession>A0A3G6JGE0</accession>
<dbReference type="GO" id="GO:0004331">
    <property type="term" value="F:fructose-2,6-bisphosphate 2-phosphatase activity"/>
    <property type="evidence" value="ECO:0007669"/>
    <property type="project" value="TreeGrafter"/>
</dbReference>
<evidence type="ECO:0000256" key="1">
    <source>
        <dbReference type="ARBA" id="ARBA00022801"/>
    </source>
</evidence>
<dbReference type="GO" id="GO:0005829">
    <property type="term" value="C:cytosol"/>
    <property type="evidence" value="ECO:0007669"/>
    <property type="project" value="TreeGrafter"/>
</dbReference>
<dbReference type="RefSeq" id="WP_002879661.1">
    <property type="nucleotide sequence ID" value="NZ_CP046131.1"/>
</dbReference>
<dbReference type="Pfam" id="PF00300">
    <property type="entry name" value="His_Phos_1"/>
    <property type="match status" value="1"/>
</dbReference>
<evidence type="ECO:0000256" key="3">
    <source>
        <dbReference type="PIRSR" id="PIRSR613078-2"/>
    </source>
</evidence>
<dbReference type="PANTHER" id="PTHR46517">
    <property type="entry name" value="FRUCTOSE-2,6-BISPHOSPHATASE TIGAR"/>
    <property type="match status" value="1"/>
</dbReference>
<dbReference type="InterPro" id="IPR013078">
    <property type="entry name" value="His_Pase_superF_clade-1"/>
</dbReference>
<organism evidence="4">
    <name type="scientific">Lactobacillus delbrueckii subsp. lactis</name>
    <dbReference type="NCBI Taxonomy" id="29397"/>
    <lineage>
        <taxon>Bacteria</taxon>
        <taxon>Bacillati</taxon>
        <taxon>Bacillota</taxon>
        <taxon>Bacilli</taxon>
        <taxon>Lactobacillales</taxon>
        <taxon>Lactobacillaceae</taxon>
        <taxon>Lactobacillus</taxon>
    </lineage>
</organism>
<name>A0A3G6JGE0_LACDL</name>
<dbReference type="InterPro" id="IPR029033">
    <property type="entry name" value="His_PPase_superfam"/>
</dbReference>
<dbReference type="CDD" id="cd07067">
    <property type="entry name" value="HP_PGM_like"/>
    <property type="match status" value="1"/>
</dbReference>
<dbReference type="EMBL" id="CP031023">
    <property type="protein sequence ID" value="AZA16973.1"/>
    <property type="molecule type" value="Genomic_DNA"/>
</dbReference>
<dbReference type="AlphaFoldDB" id="A0A3G6JGE0"/>
<proteinExistence type="predicted"/>
<protein>
    <submittedName>
        <fullName evidence="4">Histidine phosphatase family protein</fullName>
    </submittedName>
</protein>
<dbReference type="GeneID" id="69668182"/>
<dbReference type="PANTHER" id="PTHR46517:SF1">
    <property type="entry name" value="FRUCTOSE-2,6-BISPHOSPHATASE TIGAR"/>
    <property type="match status" value="1"/>
</dbReference>
<sequence>MKKIYVVRHGRTYLNKYQRLQGWSDAPLTEEGIEGAHRMGKALKDQHFDLVASSDLKRAADTRKIIVSENDNWESTEMTQTADLRELFFGYYEAFHDTEGVAAAFKSTKYPRLVDAVKDGYTWQEIGDLFHAADPEGDAESGIEFESRLKRGIDYLVNHDESERILLVGHACVIHCLACIYGGKHLRTDLPKHNEMTVLNVDDNGQVSLEEFGRPMY</sequence>
<dbReference type="GO" id="GO:0043456">
    <property type="term" value="P:regulation of pentose-phosphate shunt"/>
    <property type="evidence" value="ECO:0007669"/>
    <property type="project" value="TreeGrafter"/>
</dbReference>
<feature type="binding site" evidence="3">
    <location>
        <position position="58"/>
    </location>
    <ligand>
        <name>substrate</name>
    </ligand>
</feature>
<dbReference type="InterPro" id="IPR051695">
    <property type="entry name" value="Phosphoglycerate_Mutase"/>
</dbReference>
<reference evidence="4" key="1">
    <citation type="submission" date="2018-07" db="EMBL/GenBank/DDBJ databases">
        <authorList>
            <person name="Somerville V."/>
        </authorList>
    </citation>
    <scope>NUCLEOTIDE SEQUENCE</scope>
    <source>
        <strain evidence="4">NWC_2_2</strain>
    </source>
</reference>
<feature type="active site" description="Proton donor/acceptor" evidence="2">
    <location>
        <position position="86"/>
    </location>
</feature>
<gene>
    <name evidence="4" type="ORF">DQL93_11325</name>
</gene>